<dbReference type="PANTHER" id="PTHR11636:SF5">
    <property type="entry name" value="POU DOMAIN MOTIF 3, ISOFORM F"/>
    <property type="match status" value="1"/>
</dbReference>
<protein>
    <recommendedName>
        <fullName evidence="12">POU domain protein</fullName>
    </recommendedName>
</protein>
<evidence type="ECO:0008006" key="12">
    <source>
        <dbReference type="Google" id="ProtNLM"/>
    </source>
</evidence>
<dbReference type="PROSITE" id="PS50071">
    <property type="entry name" value="HOMEOBOX_2"/>
    <property type="match status" value="1"/>
</dbReference>
<gene>
    <name evidence="10" type="ORF">P879_09687</name>
</gene>
<feature type="compositionally biased region" description="Polar residues" evidence="7">
    <location>
        <begin position="17"/>
        <end position="48"/>
    </location>
</feature>
<dbReference type="Gene3D" id="1.10.10.60">
    <property type="entry name" value="Homeodomain-like"/>
    <property type="match status" value="1"/>
</dbReference>
<dbReference type="InterPro" id="IPR010982">
    <property type="entry name" value="Lambda_DNA-bd_dom_sf"/>
</dbReference>
<feature type="region of interest" description="Disordered" evidence="7">
    <location>
        <begin position="8"/>
        <end position="61"/>
    </location>
</feature>
<dbReference type="CDD" id="cd00086">
    <property type="entry name" value="homeodomain"/>
    <property type="match status" value="1"/>
</dbReference>
<evidence type="ECO:0000259" key="9">
    <source>
        <dbReference type="PROSITE" id="PS51179"/>
    </source>
</evidence>
<dbReference type="PROSITE" id="PS00035">
    <property type="entry name" value="POU_1"/>
    <property type="match status" value="1"/>
</dbReference>
<dbReference type="GO" id="GO:0000981">
    <property type="term" value="F:DNA-binding transcription factor activity, RNA polymerase II-specific"/>
    <property type="evidence" value="ECO:0007669"/>
    <property type="project" value="TreeGrafter"/>
</dbReference>
<keyword evidence="11" id="KW-1185">Reference proteome</keyword>
<keyword evidence="2 5" id="KW-0238">DNA-binding</keyword>
<feature type="region of interest" description="Disordered" evidence="7">
    <location>
        <begin position="426"/>
        <end position="448"/>
    </location>
</feature>
<dbReference type="SMART" id="SM00352">
    <property type="entry name" value="POU"/>
    <property type="match status" value="1"/>
</dbReference>
<dbReference type="GO" id="GO:0005634">
    <property type="term" value="C:nucleus"/>
    <property type="evidence" value="ECO:0007669"/>
    <property type="project" value="UniProtKB-SubCell"/>
</dbReference>
<keyword evidence="4 5" id="KW-0539">Nucleus</keyword>
<dbReference type="SUPFAM" id="SSF47413">
    <property type="entry name" value="lambda repressor-like DNA-binding domains"/>
    <property type="match status" value="1"/>
</dbReference>
<feature type="domain" description="POU-specific" evidence="9">
    <location>
        <begin position="263"/>
        <end position="337"/>
    </location>
</feature>
<evidence type="ECO:0000256" key="1">
    <source>
        <dbReference type="ARBA" id="ARBA00004123"/>
    </source>
</evidence>
<name>A0A8T0DC30_9TREM</name>
<feature type="DNA-binding region" description="Homeobox" evidence="5">
    <location>
        <begin position="358"/>
        <end position="417"/>
    </location>
</feature>
<dbReference type="SMART" id="SM00389">
    <property type="entry name" value="HOX"/>
    <property type="match status" value="1"/>
</dbReference>
<evidence type="ECO:0000259" key="8">
    <source>
        <dbReference type="PROSITE" id="PS50071"/>
    </source>
</evidence>
<dbReference type="Pfam" id="PF00046">
    <property type="entry name" value="Homeodomain"/>
    <property type="match status" value="1"/>
</dbReference>
<reference evidence="10 11" key="1">
    <citation type="submission" date="2019-07" db="EMBL/GenBank/DDBJ databases">
        <title>Annotation for the trematode Paragonimus westermani.</title>
        <authorList>
            <person name="Choi Y.-J."/>
        </authorList>
    </citation>
    <scope>NUCLEOTIDE SEQUENCE [LARGE SCALE GENOMIC DNA]</scope>
    <source>
        <strain evidence="10">180907_Pwestermani</strain>
    </source>
</reference>
<evidence type="ECO:0000313" key="10">
    <source>
        <dbReference type="EMBL" id="KAF8565383.1"/>
    </source>
</evidence>
<dbReference type="InterPro" id="IPR013847">
    <property type="entry name" value="POU"/>
</dbReference>
<dbReference type="OrthoDB" id="10066259at2759"/>
<evidence type="ECO:0000256" key="4">
    <source>
        <dbReference type="ARBA" id="ARBA00023242"/>
    </source>
</evidence>
<dbReference type="Proteomes" id="UP000699462">
    <property type="component" value="Unassembled WGS sequence"/>
</dbReference>
<dbReference type="AlphaFoldDB" id="A0A8T0DC30"/>
<evidence type="ECO:0000256" key="6">
    <source>
        <dbReference type="RuleBase" id="RU000682"/>
    </source>
</evidence>
<keyword evidence="3 5" id="KW-0371">Homeobox</keyword>
<evidence type="ECO:0000256" key="5">
    <source>
        <dbReference type="PROSITE-ProRule" id="PRU00108"/>
    </source>
</evidence>
<feature type="domain" description="Homeobox" evidence="8">
    <location>
        <begin position="356"/>
        <end position="416"/>
    </location>
</feature>
<feature type="compositionally biased region" description="Polar residues" evidence="7">
    <location>
        <begin position="437"/>
        <end position="448"/>
    </location>
</feature>
<dbReference type="EMBL" id="JTDF01006854">
    <property type="protein sequence ID" value="KAF8565383.1"/>
    <property type="molecule type" value="Genomic_DNA"/>
</dbReference>
<evidence type="ECO:0000256" key="7">
    <source>
        <dbReference type="SAM" id="MobiDB-lite"/>
    </source>
</evidence>
<dbReference type="PANTHER" id="PTHR11636">
    <property type="entry name" value="POU DOMAIN"/>
    <property type="match status" value="1"/>
</dbReference>
<evidence type="ECO:0000256" key="3">
    <source>
        <dbReference type="ARBA" id="ARBA00023155"/>
    </source>
</evidence>
<accession>A0A8T0DC30</accession>
<dbReference type="InterPro" id="IPR050255">
    <property type="entry name" value="POU_domain_TF"/>
</dbReference>
<dbReference type="PROSITE" id="PS51179">
    <property type="entry name" value="POU_3"/>
    <property type="match status" value="1"/>
</dbReference>
<proteinExistence type="predicted"/>
<dbReference type="InterPro" id="IPR009057">
    <property type="entry name" value="Homeodomain-like_sf"/>
</dbReference>
<dbReference type="Gene3D" id="1.10.260.40">
    <property type="entry name" value="lambda repressor-like DNA-binding domains"/>
    <property type="match status" value="1"/>
</dbReference>
<dbReference type="InterPro" id="IPR001356">
    <property type="entry name" value="HD"/>
</dbReference>
<evidence type="ECO:0000256" key="2">
    <source>
        <dbReference type="ARBA" id="ARBA00023125"/>
    </source>
</evidence>
<comment type="caution">
    <text evidence="10">The sequence shown here is derived from an EMBL/GenBank/DDBJ whole genome shotgun (WGS) entry which is preliminary data.</text>
</comment>
<organism evidence="10 11">
    <name type="scientific">Paragonimus westermani</name>
    <dbReference type="NCBI Taxonomy" id="34504"/>
    <lineage>
        <taxon>Eukaryota</taxon>
        <taxon>Metazoa</taxon>
        <taxon>Spiralia</taxon>
        <taxon>Lophotrochozoa</taxon>
        <taxon>Platyhelminthes</taxon>
        <taxon>Trematoda</taxon>
        <taxon>Digenea</taxon>
        <taxon>Plagiorchiida</taxon>
        <taxon>Troglotremata</taxon>
        <taxon>Troglotrematidae</taxon>
        <taxon>Paragonimus</taxon>
    </lineage>
</organism>
<evidence type="ECO:0000313" key="11">
    <source>
        <dbReference type="Proteomes" id="UP000699462"/>
    </source>
</evidence>
<dbReference type="SUPFAM" id="SSF46689">
    <property type="entry name" value="Homeodomain-like"/>
    <property type="match status" value="1"/>
</dbReference>
<dbReference type="Pfam" id="PF00157">
    <property type="entry name" value="Pou"/>
    <property type="match status" value="1"/>
</dbReference>
<dbReference type="GO" id="GO:0000978">
    <property type="term" value="F:RNA polymerase II cis-regulatory region sequence-specific DNA binding"/>
    <property type="evidence" value="ECO:0007669"/>
    <property type="project" value="TreeGrafter"/>
</dbReference>
<comment type="subcellular location">
    <subcellularLocation>
        <location evidence="1 5 6">Nucleus</location>
    </subcellularLocation>
</comment>
<dbReference type="InterPro" id="IPR000327">
    <property type="entry name" value="POU_dom"/>
</dbReference>
<dbReference type="PRINTS" id="PR00028">
    <property type="entry name" value="POUDOMAIN"/>
</dbReference>
<sequence>MLHPVSKLLESDRLTEHTSPSTQSRGSIYNVNRSETLPTRSDITTHSYEQPGGRASSSLSQDDFVNPTLCSNSSFQSEYHSIDRLLQTSPPQLPLAWTQYLQLCLYQGVISNPVRGEPSVTQFDHPLWIETDADGAKKTGLEPLRNREEWFLSNSAYLASLYNIGTIFHLNESQYKAVASDTSLLFYPEHRLYTTTIPNGFGVPVADNKSQVNSTEHLSSVAAFAPVNSDSSDQSKEDQCKSRNGYSKSARLKSLFKTDEPIPNDVELNEICEFARYFKLRRLTLGLTQTQVGTALNAKEGPAYSQSAICRFEKLDVTAKSAKRMKPVLEQWLSETEATHGNNGKYYDVQLMSQTPRKRKRRTCFSPQALSQLVDQLRKNPYPSKTEMTELSQKLTYDREVIRVWFCNRRQALKMESVSLGSTMSEPIELSRGGNEKPTNSVNCKSNV</sequence>